<feature type="transmembrane region" description="Helical" evidence="1">
    <location>
        <begin position="191"/>
        <end position="208"/>
    </location>
</feature>
<accession>A0A1M6J7U9</accession>
<keyword evidence="2" id="KW-0732">Signal</keyword>
<keyword evidence="1" id="KW-0472">Membrane</keyword>
<proteinExistence type="predicted"/>
<keyword evidence="4" id="KW-1185">Reference proteome</keyword>
<feature type="chain" id="PRO_5012680553" description="LPXTG-motif cell wall anchor domain-containing protein" evidence="2">
    <location>
        <begin position="31"/>
        <end position="214"/>
    </location>
</feature>
<evidence type="ECO:0008006" key="5">
    <source>
        <dbReference type="Google" id="ProtNLM"/>
    </source>
</evidence>
<reference evidence="4" key="1">
    <citation type="submission" date="2016-11" db="EMBL/GenBank/DDBJ databases">
        <authorList>
            <person name="Varghese N."/>
            <person name="Submissions S."/>
        </authorList>
    </citation>
    <scope>NUCLEOTIDE SEQUENCE [LARGE SCALE GENOMIC DNA]</scope>
    <source>
        <strain evidence="4">DSM 16478</strain>
    </source>
</reference>
<organism evidence="3 4">
    <name type="scientific">Maribacter aquivivus</name>
    <dbReference type="NCBI Taxonomy" id="228958"/>
    <lineage>
        <taxon>Bacteria</taxon>
        <taxon>Pseudomonadati</taxon>
        <taxon>Bacteroidota</taxon>
        <taxon>Flavobacteriia</taxon>
        <taxon>Flavobacteriales</taxon>
        <taxon>Flavobacteriaceae</taxon>
        <taxon>Maribacter</taxon>
    </lineage>
</organism>
<keyword evidence="1" id="KW-1133">Transmembrane helix</keyword>
<gene>
    <name evidence="3" type="ORF">SAMN04488007_0300</name>
</gene>
<keyword evidence="1" id="KW-0812">Transmembrane</keyword>
<dbReference type="AlphaFoldDB" id="A0A1M6J7U9"/>
<dbReference type="Proteomes" id="UP000184314">
    <property type="component" value="Unassembled WGS sequence"/>
</dbReference>
<sequence length="214" mass="24373">MAYVVNMLCKNTALKIIFFSLLWLNTTAFAHSPDFSSIIISKTENGQIVLQLNSSLTAFQQEVNYANGEGAYKSPEEFQNLVLDLFNSRFSFIINEKDTLHFKNSKVFLGHETKIVTEIVGLPEEVKVIQLKNEMFKDIHGNQSVAIFLLDGFPKEKFTLHPDNQHEINIILEDGKWVVPTAKSNQAPLKYLPYLITLIIGGLLLLISRKRKFQ</sequence>
<dbReference type="STRING" id="228958.SAMN04488007_0300"/>
<evidence type="ECO:0000313" key="4">
    <source>
        <dbReference type="Proteomes" id="UP000184314"/>
    </source>
</evidence>
<protein>
    <recommendedName>
        <fullName evidence="5">LPXTG-motif cell wall anchor domain-containing protein</fullName>
    </recommendedName>
</protein>
<feature type="signal peptide" evidence="2">
    <location>
        <begin position="1"/>
        <end position="30"/>
    </location>
</feature>
<evidence type="ECO:0000313" key="3">
    <source>
        <dbReference type="EMBL" id="SHJ42754.1"/>
    </source>
</evidence>
<evidence type="ECO:0000256" key="2">
    <source>
        <dbReference type="SAM" id="SignalP"/>
    </source>
</evidence>
<name>A0A1M6J7U9_9FLAO</name>
<dbReference type="EMBL" id="FQZX01000001">
    <property type="protein sequence ID" value="SHJ42754.1"/>
    <property type="molecule type" value="Genomic_DNA"/>
</dbReference>
<evidence type="ECO:0000256" key="1">
    <source>
        <dbReference type="SAM" id="Phobius"/>
    </source>
</evidence>